<dbReference type="Gene3D" id="3.30.559.30">
    <property type="entry name" value="Nonribosomal peptide synthetase, condensation domain"/>
    <property type="match status" value="1"/>
</dbReference>
<dbReference type="Proteomes" id="UP001462640">
    <property type="component" value="Unassembled WGS sequence"/>
</dbReference>
<organism evidence="5 6">
    <name type="scientific">Roseateles flavus</name>
    <dbReference type="NCBI Taxonomy" id="3149041"/>
    <lineage>
        <taxon>Bacteria</taxon>
        <taxon>Pseudomonadati</taxon>
        <taxon>Pseudomonadota</taxon>
        <taxon>Betaproteobacteria</taxon>
        <taxon>Burkholderiales</taxon>
        <taxon>Sphaerotilaceae</taxon>
        <taxon>Roseateles</taxon>
    </lineage>
</organism>
<dbReference type="SUPFAM" id="SSF47336">
    <property type="entry name" value="ACP-like"/>
    <property type="match status" value="2"/>
</dbReference>
<dbReference type="PROSITE" id="PS00012">
    <property type="entry name" value="PHOSPHOPANTETHEINE"/>
    <property type="match status" value="2"/>
</dbReference>
<dbReference type="InterPro" id="IPR023213">
    <property type="entry name" value="CAT-like_dom_sf"/>
</dbReference>
<dbReference type="Gene3D" id="3.40.50.980">
    <property type="match status" value="2"/>
</dbReference>
<dbReference type="Gene3D" id="3.30.300.30">
    <property type="match status" value="2"/>
</dbReference>
<dbReference type="SUPFAM" id="SSF52777">
    <property type="entry name" value="CoA-dependent acyltransferases"/>
    <property type="match status" value="2"/>
</dbReference>
<feature type="domain" description="Carrier" evidence="4">
    <location>
        <begin position="1108"/>
        <end position="1183"/>
    </location>
</feature>
<keyword evidence="2" id="KW-0596">Phosphopantetheine</keyword>
<dbReference type="InterPro" id="IPR020806">
    <property type="entry name" value="PKS_PP-bd"/>
</dbReference>
<dbReference type="InterPro" id="IPR045851">
    <property type="entry name" value="AMP-bd_C_sf"/>
</dbReference>
<evidence type="ECO:0000256" key="1">
    <source>
        <dbReference type="ARBA" id="ARBA00001957"/>
    </source>
</evidence>
<evidence type="ECO:0000259" key="4">
    <source>
        <dbReference type="PROSITE" id="PS50075"/>
    </source>
</evidence>
<evidence type="ECO:0000256" key="3">
    <source>
        <dbReference type="ARBA" id="ARBA00022553"/>
    </source>
</evidence>
<name>A0ABV0GLC6_9BURK</name>
<feature type="domain" description="Carrier" evidence="4">
    <location>
        <begin position="52"/>
        <end position="127"/>
    </location>
</feature>
<dbReference type="CDD" id="cd19531">
    <property type="entry name" value="LCL_NRPS-like"/>
    <property type="match status" value="1"/>
</dbReference>
<evidence type="ECO:0000313" key="5">
    <source>
        <dbReference type="EMBL" id="MEO3715912.1"/>
    </source>
</evidence>
<dbReference type="SMART" id="SM00823">
    <property type="entry name" value="PKS_PP"/>
    <property type="match status" value="1"/>
</dbReference>
<gene>
    <name evidence="5" type="ORF">ABDJ40_24320</name>
</gene>
<evidence type="ECO:0000313" key="6">
    <source>
        <dbReference type="Proteomes" id="UP001462640"/>
    </source>
</evidence>
<keyword evidence="6" id="KW-1185">Reference proteome</keyword>
<dbReference type="NCBIfam" id="TIGR01733">
    <property type="entry name" value="AA-adenyl-dom"/>
    <property type="match status" value="1"/>
</dbReference>
<proteinExistence type="predicted"/>
<dbReference type="CDD" id="cd05930">
    <property type="entry name" value="A_NRPS"/>
    <property type="match status" value="1"/>
</dbReference>
<dbReference type="PROSITE" id="PS50075">
    <property type="entry name" value="CARRIER"/>
    <property type="match status" value="2"/>
</dbReference>
<dbReference type="InterPro" id="IPR010071">
    <property type="entry name" value="AA_adenyl_dom"/>
</dbReference>
<dbReference type="EMBL" id="JBDPZC010000025">
    <property type="protein sequence ID" value="MEO3715912.1"/>
    <property type="molecule type" value="Genomic_DNA"/>
</dbReference>
<dbReference type="SUPFAM" id="SSF56801">
    <property type="entry name" value="Acetyl-CoA synthetase-like"/>
    <property type="match status" value="2"/>
</dbReference>
<dbReference type="PROSITE" id="PS00455">
    <property type="entry name" value="AMP_BINDING"/>
    <property type="match status" value="1"/>
</dbReference>
<dbReference type="InterPro" id="IPR036736">
    <property type="entry name" value="ACP-like_sf"/>
</dbReference>
<dbReference type="PANTHER" id="PTHR45527:SF1">
    <property type="entry name" value="FATTY ACID SYNTHASE"/>
    <property type="match status" value="1"/>
</dbReference>
<keyword evidence="3" id="KW-0597">Phosphoprotein</keyword>
<dbReference type="InterPro" id="IPR025110">
    <property type="entry name" value="AMP-bd_C"/>
</dbReference>
<dbReference type="InterPro" id="IPR006162">
    <property type="entry name" value="Ppantetheine_attach_site"/>
</dbReference>
<dbReference type="Pfam" id="PF00668">
    <property type="entry name" value="Condensation"/>
    <property type="match status" value="1"/>
</dbReference>
<dbReference type="Pfam" id="PF00550">
    <property type="entry name" value="PP-binding"/>
    <property type="match status" value="2"/>
</dbReference>
<protein>
    <submittedName>
        <fullName evidence="5">Amino acid adenylation domain-containing protein</fullName>
    </submittedName>
</protein>
<dbReference type="PANTHER" id="PTHR45527">
    <property type="entry name" value="NONRIBOSOMAL PEPTIDE SYNTHETASE"/>
    <property type="match status" value="1"/>
</dbReference>
<accession>A0ABV0GLC6</accession>
<dbReference type="InterPro" id="IPR009081">
    <property type="entry name" value="PP-bd_ACP"/>
</dbReference>
<dbReference type="InterPro" id="IPR000873">
    <property type="entry name" value="AMP-dep_synth/lig_dom"/>
</dbReference>
<dbReference type="Pfam" id="PF13193">
    <property type="entry name" value="AMP-binding_C"/>
    <property type="match status" value="1"/>
</dbReference>
<dbReference type="InterPro" id="IPR001242">
    <property type="entry name" value="Condensation_dom"/>
</dbReference>
<dbReference type="InterPro" id="IPR020845">
    <property type="entry name" value="AMP-binding_CS"/>
</dbReference>
<dbReference type="Gene3D" id="3.30.559.10">
    <property type="entry name" value="Chloramphenicol acetyltransferase-like domain"/>
    <property type="match status" value="1"/>
</dbReference>
<dbReference type="Pfam" id="PF00501">
    <property type="entry name" value="AMP-binding"/>
    <property type="match status" value="1"/>
</dbReference>
<evidence type="ECO:0000256" key="2">
    <source>
        <dbReference type="ARBA" id="ARBA00022450"/>
    </source>
</evidence>
<comment type="cofactor">
    <cofactor evidence="1">
        <name>pantetheine 4'-phosphate</name>
        <dbReference type="ChEBI" id="CHEBI:47942"/>
    </cofactor>
</comment>
<sequence length="1205" mass="132395">TLRESLGRRLPDYMVPSAFVVLEALPLTPNGKLDRKALPEPELGGQAREYVAPRNEVEAQLCEIWQEVLGVERVGVMDDFFLLGGHSLLATRVAAHVQQRLAVELTLAHVLTQATVRSLALQVQALQREALPPLLPAPQGSTPVLSFGQQRLWLLDHVEGGSAQYNVAGALRLQGALDTAALGEAVRQLVRRHEVLRTAVRLDEQGHPVPVLLPAEEFQVHSESLAALAPADREAALPGRLSEEARRPFDLARDFMLRVQVLTLDDEDHVLLVTLHHMASDGSSIEPLVRELSALYNGIVRQSPAAMPPGTLQYADYAQWQRQVLQGERLERLLGYWKQQLDGAPPVHGLPTDFPRRIDGRRQGGLWLSQWSREQVEALKRFCATRGATAFMGLHAAFSVWMARYAGSRDIVVGTPVANRGRAELAEMIGFFVNTLVLRLELQGELSFEAAVQRSRRTLLEAYEHQQAPFELLVERLQPERSLAVSPLFQVMLALHEDRRDVPEFAGVQACYLARQPQMARYDLCLDVQERQGAWVLEWEFNRDLFSEATVRRFDATLRELLKAALDQPEADAFSLPMLPAQEQAQLQSFNATTQAFPQDVRIHELFETQAQQTPQALALTYDGRSLSYRELDEQANRVAQYLVQTCGVQRNELVGLCMERSLEMVVGLLGILKAGAAYVPLDPSYPAQRLEHMVKDSGARTVLMQQRLLGQVPVEEAQAVCLDAPQVQAQLAACEAVKPVVAGASSKDLAYVIYTSGSTGLPKGVLVEHRSVVNFLSAMAHAPGLGATDHLLAVTSPSFDIHGLELFLPLSLGARVTIASDDAVRSAALLAALMEQGGITAMQATPATWRLLVEEGWRPHRPMKLLCGGEALSASLAQQLLAMPGAQLWNLYGPTETTIWSCAQQVHQAADALSIGRPIANTQIFIMGEGGGLAPLGAAGELCIAGLGLARGYLNREALTLEKFVDNPFHDEADPGSSPRMYRTGDLARWREDGTLEFLGRMDHQVKIRGFRIELGEIEAALAACEGVRQAVVLAREVSGDRKLVAYVTGEAEVAALREALRRRLPEYMVPALFVTLESLPLTPNGKLDRKALPEPELGADAQAYVAPRNEVEAQLCVIWQDVLGVARVGVTDNFFALGGSSLDATRITARVRQRWGLAPTVQKLFAQPTPEAVAAHLESLKQSALLQFDQQDALNEHEVEIQI</sequence>
<feature type="non-terminal residue" evidence="5">
    <location>
        <position position="1"/>
    </location>
</feature>
<dbReference type="RefSeq" id="WP_347613662.1">
    <property type="nucleotide sequence ID" value="NZ_JBDPZC010000025.1"/>
</dbReference>
<dbReference type="Gene3D" id="2.30.38.10">
    <property type="entry name" value="Luciferase, Domain 3"/>
    <property type="match status" value="1"/>
</dbReference>
<comment type="caution">
    <text evidence="5">The sequence shown here is derived from an EMBL/GenBank/DDBJ whole genome shotgun (WGS) entry which is preliminary data.</text>
</comment>
<reference evidence="5 6" key="1">
    <citation type="submission" date="2024-05" db="EMBL/GenBank/DDBJ databases">
        <title>Roseateles sp. 2.12 16S ribosomal RNA gene Genome sequencing and assembly.</title>
        <authorList>
            <person name="Woo H."/>
        </authorList>
    </citation>
    <scope>NUCLEOTIDE SEQUENCE [LARGE SCALE GENOMIC DNA]</scope>
    <source>
        <strain evidence="5 6">2.12</strain>
    </source>
</reference>
<dbReference type="Gene3D" id="1.10.1200.10">
    <property type="entry name" value="ACP-like"/>
    <property type="match status" value="2"/>
</dbReference>